<evidence type="ECO:0000313" key="1">
    <source>
        <dbReference type="EMBL" id="WAJ27409.1"/>
    </source>
</evidence>
<sequence length="63" mass="6784">MVREKIDAFADAISSMMSGKSFDSVVGDYRTIVQANIERLTPVDNVAPAIADVSGHDIEEGRS</sequence>
<proteinExistence type="predicted"/>
<gene>
    <name evidence="1" type="ORF">OXU80_21565</name>
</gene>
<evidence type="ECO:0000313" key="2">
    <source>
        <dbReference type="Proteomes" id="UP001163223"/>
    </source>
</evidence>
<organism evidence="1 2">
    <name type="scientific">Antarcticirhabdus aurantiaca</name>
    <dbReference type="NCBI Taxonomy" id="2606717"/>
    <lineage>
        <taxon>Bacteria</taxon>
        <taxon>Pseudomonadati</taxon>
        <taxon>Pseudomonadota</taxon>
        <taxon>Alphaproteobacteria</taxon>
        <taxon>Hyphomicrobiales</taxon>
        <taxon>Aurantimonadaceae</taxon>
        <taxon>Antarcticirhabdus</taxon>
    </lineage>
</organism>
<keyword evidence="2" id="KW-1185">Reference proteome</keyword>
<dbReference type="Proteomes" id="UP001163223">
    <property type="component" value="Chromosome"/>
</dbReference>
<name>A0ACD4NKZ5_9HYPH</name>
<accession>A0ACD4NKZ5</accession>
<dbReference type="EMBL" id="CP113520">
    <property type="protein sequence ID" value="WAJ27409.1"/>
    <property type="molecule type" value="Genomic_DNA"/>
</dbReference>
<protein>
    <submittedName>
        <fullName evidence="1">Uncharacterized protein</fullName>
    </submittedName>
</protein>
<reference evidence="1" key="1">
    <citation type="submission" date="2022-11" db="EMBL/GenBank/DDBJ databases">
        <title>beta-Carotene-producing bacterium, Jeongeuplla avenae sp. nov., alleviates the salt stress of Arabidopsis seedlings.</title>
        <authorList>
            <person name="Jiang L."/>
            <person name="Lee J."/>
        </authorList>
    </citation>
    <scope>NUCLEOTIDE SEQUENCE</scope>
    <source>
        <strain evidence="1">DY_R2A_6</strain>
    </source>
</reference>